<reference evidence="4 5" key="1">
    <citation type="submission" date="2015-11" db="EMBL/GenBank/DDBJ databases">
        <title>Genomic analysis of 38 Legionella species identifies large and diverse effector repertoires.</title>
        <authorList>
            <person name="Burstein D."/>
            <person name="Amaro F."/>
            <person name="Zusman T."/>
            <person name="Lifshitz Z."/>
            <person name="Cohen O."/>
            <person name="Gilbert J.A."/>
            <person name="Pupko T."/>
            <person name="Shuman H.A."/>
            <person name="Segal G."/>
        </authorList>
    </citation>
    <scope>NUCLEOTIDE SEQUENCE [LARGE SCALE GENOMIC DNA]</scope>
    <source>
        <strain evidence="4 5">PX-1-G2-E2</strain>
    </source>
</reference>
<keyword evidence="1" id="KW-1133">Transmembrane helix</keyword>
<evidence type="ECO:0000259" key="3">
    <source>
        <dbReference type="Pfam" id="PF19040"/>
    </source>
</evidence>
<feature type="transmembrane region" description="Helical" evidence="1">
    <location>
        <begin position="53"/>
        <end position="73"/>
    </location>
</feature>
<name>A0A0W0VWT3_9GAMM</name>
<dbReference type="STRING" id="466.Lmac_2500"/>
<dbReference type="InterPro" id="IPR050879">
    <property type="entry name" value="Acyltransferase_3"/>
</dbReference>
<gene>
    <name evidence="4" type="ORF">Lmac_2500</name>
</gene>
<dbReference type="GO" id="GO:0016020">
    <property type="term" value="C:membrane"/>
    <property type="evidence" value="ECO:0007669"/>
    <property type="project" value="TreeGrafter"/>
</dbReference>
<dbReference type="Proteomes" id="UP000054908">
    <property type="component" value="Unassembled WGS sequence"/>
</dbReference>
<proteinExistence type="predicted"/>
<dbReference type="GO" id="GO:0016747">
    <property type="term" value="F:acyltransferase activity, transferring groups other than amino-acyl groups"/>
    <property type="evidence" value="ECO:0007669"/>
    <property type="project" value="InterPro"/>
</dbReference>
<dbReference type="PANTHER" id="PTHR23028:SF53">
    <property type="entry name" value="ACYL_TRANSF_3 DOMAIN-CONTAINING PROTEIN"/>
    <property type="match status" value="1"/>
</dbReference>
<dbReference type="RefSeq" id="WP_058453203.1">
    <property type="nucleotide sequence ID" value="NZ_CAAAIB010000007.1"/>
</dbReference>
<feature type="transmembrane region" description="Helical" evidence="1">
    <location>
        <begin position="304"/>
        <end position="322"/>
    </location>
</feature>
<dbReference type="PATRIC" id="fig|466.6.peg.2667"/>
<organism evidence="4 5">
    <name type="scientific">Legionella maceachernii</name>
    <dbReference type="NCBI Taxonomy" id="466"/>
    <lineage>
        <taxon>Bacteria</taxon>
        <taxon>Pseudomonadati</taxon>
        <taxon>Pseudomonadota</taxon>
        <taxon>Gammaproteobacteria</taxon>
        <taxon>Legionellales</taxon>
        <taxon>Legionellaceae</taxon>
        <taxon>Legionella</taxon>
    </lineage>
</organism>
<evidence type="ECO:0000256" key="1">
    <source>
        <dbReference type="SAM" id="Phobius"/>
    </source>
</evidence>
<feature type="transmembrane region" description="Helical" evidence="1">
    <location>
        <begin position="31"/>
        <end position="47"/>
    </location>
</feature>
<evidence type="ECO:0000313" key="5">
    <source>
        <dbReference type="Proteomes" id="UP000054908"/>
    </source>
</evidence>
<feature type="transmembrane region" description="Helical" evidence="1">
    <location>
        <begin position="214"/>
        <end position="234"/>
    </location>
</feature>
<comment type="caution">
    <text evidence="4">The sequence shown here is derived from an EMBL/GenBank/DDBJ whole genome shotgun (WGS) entry which is preliminary data.</text>
</comment>
<dbReference type="Pfam" id="PF01757">
    <property type="entry name" value="Acyl_transf_3"/>
    <property type="match status" value="1"/>
</dbReference>
<protein>
    <submittedName>
        <fullName evidence="4">O-antigen acetylase</fullName>
    </submittedName>
</protein>
<feature type="transmembrane region" description="Helical" evidence="1">
    <location>
        <begin position="373"/>
        <end position="393"/>
    </location>
</feature>
<feature type="transmembrane region" description="Helical" evidence="1">
    <location>
        <begin position="342"/>
        <end position="361"/>
    </location>
</feature>
<feature type="transmembrane region" description="Helical" evidence="1">
    <location>
        <begin position="183"/>
        <end position="202"/>
    </location>
</feature>
<evidence type="ECO:0000313" key="4">
    <source>
        <dbReference type="EMBL" id="KTD24413.1"/>
    </source>
</evidence>
<keyword evidence="1" id="KW-0812">Transmembrane</keyword>
<dbReference type="EMBL" id="LNYL01000050">
    <property type="protein sequence ID" value="KTD24413.1"/>
    <property type="molecule type" value="Genomic_DNA"/>
</dbReference>
<feature type="transmembrane region" description="Helical" evidence="1">
    <location>
        <begin position="154"/>
        <end position="176"/>
    </location>
</feature>
<dbReference type="InterPro" id="IPR043968">
    <property type="entry name" value="SGNH"/>
</dbReference>
<sequence length="681" mass="77930">MKNKRILPQISFYTASKNQLPHCQYRADIDGLRALAILLVVFFHAFPTRLPGGFIGVDVFFVISGYLITTIIFNQLKSNQFSFKRFYIRRINRIFPVLLLVLISFFILGWFALLADEYKAYGKYMAAAGLFSSNLALWKAGGYFDTAADLKPLLHLWSLGIEEQFYLIWPFLIWAAYKKKLNILFFTVLLFFISYFLSIHAVKQNPIGAFYFPHTRFFELLMGSLLASFYSFPSPVHSFLKQFAKWAYLTANVLAFSGLLCIAIAVYRLNPEHPFPGNNALLPVLGAALLIAAGTNSWINRTLLANRFMVAIGLMSFSLYLWHWPLLSFARLMEQGMPSKSIRILCVGISFLLAFLSYLSIEKPIRFGEKQRLNALILLGLSLGVIGLGVYTYKKEGFTSRPTLAHLTPPPEFAGTLPKTMAKRAIPLGLGIASHPGKKSVFILGDSHAHHLLSGFFQKYPQNHISIILGPGCPFLLGIDRKPTPSSCLKMTEQALSDEELASVKTVIFSLRMFAYNRSGYDYNPEKQDWGLWYKSKRQPLDDLSFWRPALRETLHRLIKKHKRVIISYDVPELLRPINECLNSRPLYLHNHTIKNCNVPREIVDQRQGPLRQLFTEILKEFPQVETFDPLNYFCDKQWCYAFKKGIPLYYDDDHLSVEGSRFYANAFAKEFPSLIKKEMA</sequence>
<keyword evidence="1" id="KW-0472">Membrane</keyword>
<accession>A0A0W0VWT3</accession>
<feature type="domain" description="Acyltransferase 3" evidence="2">
    <location>
        <begin position="27"/>
        <end position="332"/>
    </location>
</feature>
<feature type="transmembrane region" description="Helical" evidence="1">
    <location>
        <begin position="246"/>
        <end position="268"/>
    </location>
</feature>
<feature type="transmembrane region" description="Helical" evidence="1">
    <location>
        <begin position="94"/>
        <end position="115"/>
    </location>
</feature>
<evidence type="ECO:0000259" key="2">
    <source>
        <dbReference type="Pfam" id="PF01757"/>
    </source>
</evidence>
<dbReference type="Pfam" id="PF19040">
    <property type="entry name" value="SGNH"/>
    <property type="match status" value="1"/>
</dbReference>
<dbReference type="AlphaFoldDB" id="A0A0W0VWT3"/>
<dbReference type="GO" id="GO:0009103">
    <property type="term" value="P:lipopolysaccharide biosynthetic process"/>
    <property type="evidence" value="ECO:0007669"/>
    <property type="project" value="TreeGrafter"/>
</dbReference>
<dbReference type="PANTHER" id="PTHR23028">
    <property type="entry name" value="ACETYLTRANSFERASE"/>
    <property type="match status" value="1"/>
</dbReference>
<feature type="domain" description="SGNH" evidence="3">
    <location>
        <begin position="437"/>
        <end position="670"/>
    </location>
</feature>
<keyword evidence="5" id="KW-1185">Reference proteome</keyword>
<dbReference type="InterPro" id="IPR002656">
    <property type="entry name" value="Acyl_transf_3_dom"/>
</dbReference>
<feature type="transmembrane region" description="Helical" evidence="1">
    <location>
        <begin position="280"/>
        <end position="299"/>
    </location>
</feature>